<feature type="compositionally biased region" description="Low complexity" evidence="1">
    <location>
        <begin position="209"/>
        <end position="224"/>
    </location>
</feature>
<proteinExistence type="predicted"/>
<feature type="domain" description="CRIB" evidence="2">
    <location>
        <begin position="30"/>
        <end position="43"/>
    </location>
</feature>
<organism evidence="3 4">
    <name type="scientific">Quercus lobata</name>
    <name type="common">Valley oak</name>
    <dbReference type="NCBI Taxonomy" id="97700"/>
    <lineage>
        <taxon>Eukaryota</taxon>
        <taxon>Viridiplantae</taxon>
        <taxon>Streptophyta</taxon>
        <taxon>Embryophyta</taxon>
        <taxon>Tracheophyta</taxon>
        <taxon>Spermatophyta</taxon>
        <taxon>Magnoliopsida</taxon>
        <taxon>eudicotyledons</taxon>
        <taxon>Gunneridae</taxon>
        <taxon>Pentapetalae</taxon>
        <taxon>rosids</taxon>
        <taxon>fabids</taxon>
        <taxon>Fagales</taxon>
        <taxon>Fagaceae</taxon>
        <taxon>Quercus</taxon>
    </lineage>
</organism>
<gene>
    <name evidence="3" type="primary">LOC115958919</name>
</gene>
<dbReference type="InterPro" id="IPR000095">
    <property type="entry name" value="CRIB_dom"/>
</dbReference>
<dbReference type="PROSITE" id="PS50108">
    <property type="entry name" value="CRIB"/>
    <property type="match status" value="1"/>
</dbReference>
<dbReference type="FunCoup" id="A0A7N2MJU8">
    <property type="interactions" value="8"/>
</dbReference>
<feature type="region of interest" description="Disordered" evidence="1">
    <location>
        <begin position="44"/>
        <end position="246"/>
    </location>
</feature>
<evidence type="ECO:0000256" key="1">
    <source>
        <dbReference type="SAM" id="MobiDB-lite"/>
    </source>
</evidence>
<dbReference type="InParanoid" id="A0A7N2MJU8"/>
<reference evidence="3 4" key="1">
    <citation type="journal article" date="2016" name="G3 (Bethesda)">
        <title>First Draft Assembly and Annotation of the Genome of a California Endemic Oak Quercus lobata Nee (Fagaceae).</title>
        <authorList>
            <person name="Sork V.L."/>
            <person name="Fitz-Gibbon S.T."/>
            <person name="Puiu D."/>
            <person name="Crepeau M."/>
            <person name="Gugger P.F."/>
            <person name="Sherman R."/>
            <person name="Stevens K."/>
            <person name="Langley C.H."/>
            <person name="Pellegrini M."/>
            <person name="Salzberg S.L."/>
        </authorList>
    </citation>
    <scope>NUCLEOTIDE SEQUENCE [LARGE SCALE GENOMIC DNA]</scope>
    <source>
        <strain evidence="3 4">cv. SW786</strain>
    </source>
</reference>
<dbReference type="SMART" id="SM00285">
    <property type="entry name" value="PBD"/>
    <property type="match status" value="1"/>
</dbReference>
<protein>
    <recommendedName>
        <fullName evidence="2">CRIB domain-containing protein</fullName>
    </recommendedName>
</protein>
<accession>A0A7N2MJU8</accession>
<dbReference type="EnsemblPlants" id="QL09p040135:mrna">
    <property type="protein sequence ID" value="QL09p040135:mrna"/>
    <property type="gene ID" value="QL09p040135"/>
</dbReference>
<dbReference type="OMA" id="ANIGWDG"/>
<dbReference type="GeneID" id="115958919"/>
<dbReference type="PANTHER" id="PTHR46325">
    <property type="entry name" value="CRIB DOMAIN-CONTAINING PROTEIN RIC8"/>
    <property type="match status" value="1"/>
</dbReference>
<dbReference type="KEGG" id="qlo:115958919"/>
<reference evidence="3" key="2">
    <citation type="submission" date="2021-01" db="UniProtKB">
        <authorList>
            <consortium name="EnsemblPlants"/>
        </authorList>
    </citation>
    <scope>IDENTIFICATION</scope>
</reference>
<dbReference type="RefSeq" id="XP_030933043.1">
    <property type="nucleotide sequence ID" value="XM_031077183.1"/>
</dbReference>
<dbReference type="EMBL" id="LRBV02000009">
    <property type="status" value="NOT_ANNOTATED_CDS"/>
    <property type="molecule type" value="Genomic_DNA"/>
</dbReference>
<evidence type="ECO:0000313" key="3">
    <source>
        <dbReference type="EnsemblPlants" id="QL09p040135:mrna"/>
    </source>
</evidence>
<dbReference type="AlphaFoldDB" id="A0A7N2MJU8"/>
<evidence type="ECO:0000259" key="2">
    <source>
        <dbReference type="PROSITE" id="PS50108"/>
    </source>
</evidence>
<evidence type="ECO:0000313" key="4">
    <source>
        <dbReference type="Proteomes" id="UP000594261"/>
    </source>
</evidence>
<dbReference type="Gramene" id="QL09p040135:mrna">
    <property type="protein sequence ID" value="QL09p040135:mrna"/>
    <property type="gene ID" value="QL09p040135"/>
</dbReference>
<keyword evidence="4" id="KW-1185">Reference proteome</keyword>
<dbReference type="Proteomes" id="UP000594261">
    <property type="component" value="Chromosome 9"/>
</dbReference>
<dbReference type="CDD" id="cd00132">
    <property type="entry name" value="CRIB"/>
    <property type="match status" value="1"/>
</dbReference>
<dbReference type="OrthoDB" id="4206278at2759"/>
<name>A0A7N2MJU8_QUELO</name>
<dbReference type="Pfam" id="PF00786">
    <property type="entry name" value="PBD"/>
    <property type="match status" value="1"/>
</dbReference>
<sequence length="246" mass="26710">MSNNKMKGLLKGLRYISQIFDNEKEPEMEIGFPTDVKHVAHIGWDGPSVHSPSWMNEFKAPPGFSSAPLSHPGDKKEETGIQWVSEDSTRRPARAPNSPARDLPELPRSSRRSASSSIAVTGSPSREKTEKSRQSRRSSKSSKESTDATQLNRLPIEPGLASVSSLESVSPAHSLPDVPKKIRRKKSKDCGGSTRSSRLKPPAPETYQSPFSDPGPGSGSVSTSRNSELRPNAFEDGTPKGYAGIF</sequence>
<dbReference type="PANTHER" id="PTHR46325:SF39">
    <property type="entry name" value="CRIB DOMAIN-CONTAINING PROTEIN RIC8"/>
    <property type="match status" value="1"/>
</dbReference>